<feature type="transmembrane region" description="Helical" evidence="2">
    <location>
        <begin position="49"/>
        <end position="69"/>
    </location>
</feature>
<dbReference type="RefSeq" id="WP_063109102.1">
    <property type="nucleotide sequence ID" value="NZ_CAYQIH010000023.1"/>
</dbReference>
<dbReference type="Pfam" id="PF05036">
    <property type="entry name" value="SPOR"/>
    <property type="match status" value="1"/>
</dbReference>
<dbReference type="GO" id="GO:0042834">
    <property type="term" value="F:peptidoglycan binding"/>
    <property type="evidence" value="ECO:0007669"/>
    <property type="project" value="InterPro"/>
</dbReference>
<proteinExistence type="predicted"/>
<dbReference type="AlphaFoldDB" id="A0A451EEQ7"/>
<evidence type="ECO:0000313" key="4">
    <source>
        <dbReference type="EMBL" id="AYM48859.1"/>
    </source>
</evidence>
<evidence type="ECO:0000256" key="1">
    <source>
        <dbReference type="SAM" id="MobiDB-lite"/>
    </source>
</evidence>
<reference evidence="4" key="1">
    <citation type="journal article" date="2018" name="Front. Microbiol.">
        <title>Identification and Characterization of New Resistance-Conferring SGI1s (Salmonella Genomic Island 1) in Proteus mirabilis.</title>
        <authorList>
            <person name="Bie L."/>
            <person name="Fang M."/>
            <person name="Li Z."/>
            <person name="Wang M."/>
            <person name="Xu H."/>
        </authorList>
    </citation>
    <scope>NUCLEOTIDE SEQUENCE</scope>
    <source>
        <strain evidence="4">JN48</strain>
    </source>
</reference>
<accession>A0A451EEQ7</accession>
<feature type="compositionally biased region" description="Polar residues" evidence="1">
    <location>
        <begin position="79"/>
        <end position="111"/>
    </location>
</feature>
<dbReference type="InterPro" id="IPR036680">
    <property type="entry name" value="SPOR-like_sf"/>
</dbReference>
<protein>
    <submittedName>
        <fullName evidence="4">Putative membrane protein</fullName>
    </submittedName>
</protein>
<keyword evidence="2" id="KW-1133">Transmembrane helix</keyword>
<feature type="region of interest" description="Disordered" evidence="1">
    <location>
        <begin position="69"/>
        <end position="132"/>
    </location>
</feature>
<organism evidence="4">
    <name type="scientific">Proteus mirabilis</name>
    <dbReference type="NCBI Taxonomy" id="584"/>
    <lineage>
        <taxon>Bacteria</taxon>
        <taxon>Pseudomonadati</taxon>
        <taxon>Pseudomonadota</taxon>
        <taxon>Gammaproteobacteria</taxon>
        <taxon>Enterobacterales</taxon>
        <taxon>Morganellaceae</taxon>
        <taxon>Proteus</taxon>
    </lineage>
</organism>
<sequence>MDEFKPENEIKSGDNSLKPDTSDRPERRTNRPRNNPLKNARFSVSRQQMMIGVGVLVLILLIIAISSALKSPDSDKETTASTTGTEKNIELSQPSVTSTNNQTSTPQELTGQQIQQPTTQPSQNLPPMIDSQGQRVEIPGDIVDSLNQQQAGVNQAVNQQQQNAQNQPTTPQTPVTKPQPAPTQKPEVKPTPTKPVTPPATTQTKPVAKPTTKPVASGALSANNLAAIPATNYTLQLSGASRQDTLEAFAKKNLNGNYAIYKTQRNGNPWYVLIYGNYRNISEAKQAVASLPAAVQAKKPWVRPMKHVHQDLKK</sequence>
<name>A0A451EEQ7_PROMI</name>
<feature type="compositionally biased region" description="Low complexity" evidence="1">
    <location>
        <begin position="199"/>
        <end position="215"/>
    </location>
</feature>
<evidence type="ECO:0000259" key="3">
    <source>
        <dbReference type="PROSITE" id="PS51724"/>
    </source>
</evidence>
<dbReference type="EMBL" id="MF576130">
    <property type="protein sequence ID" value="AYM48859.1"/>
    <property type="molecule type" value="Genomic_DNA"/>
</dbReference>
<dbReference type="PROSITE" id="PS51724">
    <property type="entry name" value="SPOR"/>
    <property type="match status" value="1"/>
</dbReference>
<dbReference type="InterPro" id="IPR007730">
    <property type="entry name" value="SPOR-like_dom"/>
</dbReference>
<evidence type="ECO:0000256" key="2">
    <source>
        <dbReference type="SAM" id="Phobius"/>
    </source>
</evidence>
<feature type="compositionally biased region" description="Basic and acidic residues" evidence="1">
    <location>
        <begin position="1"/>
        <end position="12"/>
    </location>
</feature>
<keyword evidence="2" id="KW-0472">Membrane</keyword>
<feature type="region of interest" description="Disordered" evidence="1">
    <location>
        <begin position="151"/>
        <end position="215"/>
    </location>
</feature>
<feature type="domain" description="SPOR" evidence="3">
    <location>
        <begin position="227"/>
        <end position="304"/>
    </location>
</feature>
<gene>
    <name evidence="4" type="primary">damX</name>
</gene>
<feature type="compositionally biased region" description="Basic and acidic residues" evidence="1">
    <location>
        <begin position="20"/>
        <end position="29"/>
    </location>
</feature>
<feature type="compositionally biased region" description="Low complexity" evidence="1">
    <location>
        <begin position="151"/>
        <end position="176"/>
    </location>
</feature>
<keyword evidence="2" id="KW-0812">Transmembrane</keyword>
<dbReference type="SUPFAM" id="SSF110997">
    <property type="entry name" value="Sporulation related repeat"/>
    <property type="match status" value="1"/>
</dbReference>
<feature type="region of interest" description="Disordered" evidence="1">
    <location>
        <begin position="1"/>
        <end position="41"/>
    </location>
</feature>
<feature type="compositionally biased region" description="Low complexity" evidence="1">
    <location>
        <begin position="112"/>
        <end position="123"/>
    </location>
</feature>
<dbReference type="Gene3D" id="3.30.70.1070">
    <property type="entry name" value="Sporulation related repeat"/>
    <property type="match status" value="1"/>
</dbReference>